<organism evidence="2 3">
    <name type="scientific">Phaseolus coccineus</name>
    <name type="common">Scarlet runner bean</name>
    <name type="synonym">Phaseolus multiflorus</name>
    <dbReference type="NCBI Taxonomy" id="3886"/>
    <lineage>
        <taxon>Eukaryota</taxon>
        <taxon>Viridiplantae</taxon>
        <taxon>Streptophyta</taxon>
        <taxon>Embryophyta</taxon>
        <taxon>Tracheophyta</taxon>
        <taxon>Spermatophyta</taxon>
        <taxon>Magnoliopsida</taxon>
        <taxon>eudicotyledons</taxon>
        <taxon>Gunneridae</taxon>
        <taxon>Pentapetalae</taxon>
        <taxon>rosids</taxon>
        <taxon>fabids</taxon>
        <taxon>Fabales</taxon>
        <taxon>Fabaceae</taxon>
        <taxon>Papilionoideae</taxon>
        <taxon>50 kb inversion clade</taxon>
        <taxon>NPAAA clade</taxon>
        <taxon>indigoferoid/millettioid clade</taxon>
        <taxon>Phaseoleae</taxon>
        <taxon>Phaseolus</taxon>
    </lineage>
</organism>
<gene>
    <name evidence="2" type="ORF">VNO80_28896</name>
</gene>
<feature type="transmembrane region" description="Helical" evidence="1">
    <location>
        <begin position="15"/>
        <end position="35"/>
    </location>
</feature>
<evidence type="ECO:0000256" key="1">
    <source>
        <dbReference type="SAM" id="Phobius"/>
    </source>
</evidence>
<evidence type="ECO:0000313" key="3">
    <source>
        <dbReference type="Proteomes" id="UP001374584"/>
    </source>
</evidence>
<sequence>MFVRLVILADQCYGVQYAIHNFFFLLVQILILNGLEHPYWSCWHKGQEANNKEQSAEYWEALVLCTIP</sequence>
<evidence type="ECO:0000313" key="2">
    <source>
        <dbReference type="EMBL" id="KAK7332148.1"/>
    </source>
</evidence>
<keyword evidence="3" id="KW-1185">Reference proteome</keyword>
<proteinExistence type="predicted"/>
<keyword evidence="1" id="KW-0812">Transmembrane</keyword>
<reference evidence="2 3" key="1">
    <citation type="submission" date="2024-01" db="EMBL/GenBank/DDBJ databases">
        <title>The genomes of 5 underutilized Papilionoideae crops provide insights into root nodulation and disease resistanc.</title>
        <authorList>
            <person name="Jiang F."/>
        </authorList>
    </citation>
    <scope>NUCLEOTIDE SEQUENCE [LARGE SCALE GENOMIC DNA]</scope>
    <source>
        <strain evidence="2">JINMINGXINNONG_FW02</strain>
        <tissue evidence="2">Leaves</tissue>
    </source>
</reference>
<dbReference type="EMBL" id="JAYMYR010000011">
    <property type="protein sequence ID" value="KAK7332148.1"/>
    <property type="molecule type" value="Genomic_DNA"/>
</dbReference>
<dbReference type="Proteomes" id="UP001374584">
    <property type="component" value="Unassembled WGS sequence"/>
</dbReference>
<dbReference type="AlphaFoldDB" id="A0AAN9QHZ9"/>
<name>A0AAN9QHZ9_PHACN</name>
<comment type="caution">
    <text evidence="2">The sequence shown here is derived from an EMBL/GenBank/DDBJ whole genome shotgun (WGS) entry which is preliminary data.</text>
</comment>
<keyword evidence="1" id="KW-1133">Transmembrane helix</keyword>
<protein>
    <submittedName>
        <fullName evidence="2">Uncharacterized protein</fullName>
    </submittedName>
</protein>
<accession>A0AAN9QHZ9</accession>
<keyword evidence="1" id="KW-0472">Membrane</keyword>